<dbReference type="GO" id="GO:0070042">
    <property type="term" value="F:rRNA (uridine-N3-)-methyltransferase activity"/>
    <property type="evidence" value="ECO:0007669"/>
    <property type="project" value="InterPro"/>
</dbReference>
<gene>
    <name evidence="2" type="ORF">EUTSA_v10015573mg</name>
</gene>
<sequence>MDRILNALPPRAFGSATNLTATSLDTREELEIKYSNGKANVEELERLGCSVIHGVNVHSMTKKLGLQKSELYDRVVFNFPHAGLHQEVVRGFLKSAKKLVKDKSGEIHVTHKTAHPFDEWKIETLAEENGLCLIKEIEFNKFDFPGYLNKRGNGPRCNKSFPIGKSSTFIFKKRLIM</sequence>
<dbReference type="PANTHER" id="PTHR11538">
    <property type="entry name" value="PHENYLALANYL-TRNA SYNTHETASE"/>
    <property type="match status" value="1"/>
</dbReference>
<feature type="domain" description="25S rRNA (uridine-N(3))-methyltransferase BMT5-like" evidence="1">
    <location>
        <begin position="12"/>
        <end position="151"/>
    </location>
</feature>
<dbReference type="KEGG" id="eus:EUTSA_v10015573mg"/>
<dbReference type="AlphaFoldDB" id="V4LK58"/>
<dbReference type="Proteomes" id="UP000030689">
    <property type="component" value="Unassembled WGS sequence"/>
</dbReference>
<dbReference type="InterPro" id="IPR019446">
    <property type="entry name" value="BMT5-like"/>
</dbReference>
<dbReference type="GO" id="GO:0005737">
    <property type="term" value="C:cytoplasm"/>
    <property type="evidence" value="ECO:0007669"/>
    <property type="project" value="TreeGrafter"/>
</dbReference>
<evidence type="ECO:0000313" key="2">
    <source>
        <dbReference type="EMBL" id="ESQ42837.1"/>
    </source>
</evidence>
<dbReference type="Gramene" id="ESQ42837">
    <property type="protein sequence ID" value="ESQ42837"/>
    <property type="gene ID" value="EUTSA_v10015573mg"/>
</dbReference>
<accession>V4LK58</accession>
<dbReference type="eggNOG" id="KOG4174">
    <property type="taxonomic scope" value="Eukaryota"/>
</dbReference>
<dbReference type="Pfam" id="PF10354">
    <property type="entry name" value="BMT5-like"/>
    <property type="match status" value="1"/>
</dbReference>
<protein>
    <recommendedName>
        <fullName evidence="1">25S rRNA (uridine-N(3))-methyltransferase BMT5-like domain-containing protein</fullName>
    </recommendedName>
</protein>
<evidence type="ECO:0000259" key="1">
    <source>
        <dbReference type="Pfam" id="PF10354"/>
    </source>
</evidence>
<keyword evidence="3" id="KW-1185">Reference proteome</keyword>
<dbReference type="EMBL" id="KI517464">
    <property type="protein sequence ID" value="ESQ42837.1"/>
    <property type="molecule type" value="Genomic_DNA"/>
</dbReference>
<dbReference type="PANTHER" id="PTHR11538:SF65">
    <property type="entry name" value="SMALL DOMAIN PROTEIN, PUTATIVE (DUF2431)-RELATED"/>
    <property type="match status" value="1"/>
</dbReference>
<dbReference type="STRING" id="72664.V4LK58"/>
<organism evidence="2 3">
    <name type="scientific">Eutrema salsugineum</name>
    <name type="common">Saltwater cress</name>
    <name type="synonym">Sisymbrium salsugineum</name>
    <dbReference type="NCBI Taxonomy" id="72664"/>
    <lineage>
        <taxon>Eukaryota</taxon>
        <taxon>Viridiplantae</taxon>
        <taxon>Streptophyta</taxon>
        <taxon>Embryophyta</taxon>
        <taxon>Tracheophyta</taxon>
        <taxon>Spermatophyta</taxon>
        <taxon>Magnoliopsida</taxon>
        <taxon>eudicotyledons</taxon>
        <taxon>Gunneridae</taxon>
        <taxon>Pentapetalae</taxon>
        <taxon>rosids</taxon>
        <taxon>malvids</taxon>
        <taxon>Brassicales</taxon>
        <taxon>Brassicaceae</taxon>
        <taxon>Eutremeae</taxon>
        <taxon>Eutrema</taxon>
    </lineage>
</organism>
<proteinExistence type="predicted"/>
<evidence type="ECO:0000313" key="3">
    <source>
        <dbReference type="Proteomes" id="UP000030689"/>
    </source>
</evidence>
<dbReference type="GO" id="GO:0070475">
    <property type="term" value="P:rRNA base methylation"/>
    <property type="evidence" value="ECO:0007669"/>
    <property type="project" value="InterPro"/>
</dbReference>
<name>V4LK58_EUTSA</name>
<dbReference type="OMA" id="RTFGSAC"/>
<reference evidence="2 3" key="1">
    <citation type="journal article" date="2013" name="Front. Plant Sci.">
        <title>The Reference Genome of the Halophytic Plant Eutrema salsugineum.</title>
        <authorList>
            <person name="Yang R."/>
            <person name="Jarvis D.E."/>
            <person name="Chen H."/>
            <person name="Beilstein M.A."/>
            <person name="Grimwood J."/>
            <person name="Jenkins J."/>
            <person name="Shu S."/>
            <person name="Prochnik S."/>
            <person name="Xin M."/>
            <person name="Ma C."/>
            <person name="Schmutz J."/>
            <person name="Wing R.A."/>
            <person name="Mitchell-Olds T."/>
            <person name="Schumaker K.S."/>
            <person name="Wang X."/>
        </authorList>
    </citation>
    <scope>NUCLEOTIDE SEQUENCE [LARGE SCALE GENOMIC DNA]</scope>
</reference>